<keyword evidence="2" id="KW-1003">Cell membrane</keyword>
<keyword evidence="4 14" id="KW-1133">Transmembrane helix</keyword>
<dbReference type="Gene3D" id="2.70.170.10">
    <property type="entry name" value="Neurotransmitter-gated ion-channel ligand-binding domain"/>
    <property type="match status" value="1"/>
</dbReference>
<keyword evidence="3 14" id="KW-0812">Transmembrane</keyword>
<keyword evidence="11" id="KW-1071">Ligand-gated ion channel</keyword>
<accession>A0ABM0MCV2</accession>
<keyword evidence="6 14" id="KW-0406">Ion transport</keyword>
<dbReference type="PANTHER" id="PTHR18945">
    <property type="entry name" value="NEUROTRANSMITTER GATED ION CHANNEL"/>
    <property type="match status" value="1"/>
</dbReference>
<dbReference type="PROSITE" id="PS00236">
    <property type="entry name" value="NEUROTR_ION_CHANNEL"/>
    <property type="match status" value="1"/>
</dbReference>
<dbReference type="InterPro" id="IPR036734">
    <property type="entry name" value="Neur_chan_lig-bd_sf"/>
</dbReference>
<dbReference type="PRINTS" id="PR00254">
    <property type="entry name" value="NICOTINICR"/>
</dbReference>
<dbReference type="PRINTS" id="PR00252">
    <property type="entry name" value="NRIONCHANNEL"/>
</dbReference>
<evidence type="ECO:0000256" key="3">
    <source>
        <dbReference type="ARBA" id="ARBA00022692"/>
    </source>
</evidence>
<dbReference type="RefSeq" id="XP_006817843.1">
    <property type="nucleotide sequence ID" value="XM_006817780.1"/>
</dbReference>
<dbReference type="CDD" id="cd19051">
    <property type="entry name" value="LGIC_TM_cation"/>
    <property type="match status" value="1"/>
</dbReference>
<comment type="subcellular location">
    <subcellularLocation>
        <location evidence="13">Synaptic cell membrane</location>
        <topology evidence="13">Multi-pass membrane protein</topology>
    </subcellularLocation>
</comment>
<protein>
    <submittedName>
        <fullName evidence="18">Neuronal acetylcholine receptor subunit beta-2-like isoform X1</fullName>
    </submittedName>
</protein>
<keyword evidence="1 14" id="KW-0813">Transport</keyword>
<sequence length="504" mass="57680">MFVLNLGGLCKRAVMFSATILVFLSIITVAEETGTSTDHRRLLDTLFDPAKYSPIIRPIYNRAHVTHVNMTVVLSTIIDMDERNQLLKSNMWVTLQWIDEFMRWNPDDYGGIDNIKVPSTDIWLPDVVLYDNAATSYINFLIKQIAIIYYTGEILWAAPVIYVSSCSVDVTYFPFDMQNCSMKFGPWQHDGTEVYMHGVANKEEYQSDGQWDLVEVTAVENVEYYPDHPEVPYTDVRFGLVFTRRPQYYVFNLLLPNALFTVVTITVFYLPPESGEKISLSITILLSLTVFQLMLADFMPPSSFLPFVGYYFIGVMVLVSMSLVSSVLVLNVHCGTPEDDGMPAWVRRLCLDHLAPLMHVWKRPIARPFQANISMHRLEELKRAPTYVKAKLSNGEVFLPLLRKYSIVPDQNSRHRIMGSSPERPRKVRGNACDESELVIELLEETKKLTKYFDLKRREELAKKDWKIVAMVVDKLFLLIYIIGSVVAAVIFACQMGTNTSKTI</sequence>
<feature type="domain" description="Neurotransmitter-gated ion-channel ligand-binding" evidence="15">
    <location>
        <begin position="40"/>
        <end position="246"/>
    </location>
</feature>
<evidence type="ECO:0000256" key="9">
    <source>
        <dbReference type="ARBA" id="ARBA00023170"/>
    </source>
</evidence>
<dbReference type="GeneID" id="100367218"/>
<gene>
    <name evidence="18" type="primary">LOC100367218</name>
</gene>
<proteinExistence type="inferred from homology"/>
<dbReference type="Gene3D" id="1.20.58.390">
    <property type="entry name" value="Neurotransmitter-gated ion-channel transmembrane domain"/>
    <property type="match status" value="2"/>
</dbReference>
<keyword evidence="7 14" id="KW-0472">Membrane</keyword>
<feature type="transmembrane region" description="Helical" evidence="14">
    <location>
        <begin position="476"/>
        <end position="498"/>
    </location>
</feature>
<evidence type="ECO:0000259" key="15">
    <source>
        <dbReference type="Pfam" id="PF02931"/>
    </source>
</evidence>
<dbReference type="InterPro" id="IPR018000">
    <property type="entry name" value="Neurotransmitter_ion_chnl_CS"/>
</dbReference>
<dbReference type="Pfam" id="PF02932">
    <property type="entry name" value="Neur_chan_memb"/>
    <property type="match status" value="1"/>
</dbReference>
<name>A0ABM0MCV2_SACKO</name>
<feature type="transmembrane region" description="Helical" evidence="14">
    <location>
        <begin position="308"/>
        <end position="332"/>
    </location>
</feature>
<dbReference type="CDD" id="cd18997">
    <property type="entry name" value="LGIC_ECD_nAChR"/>
    <property type="match status" value="1"/>
</dbReference>
<comment type="similarity">
    <text evidence="14">Belongs to the ligand-gated ion channel (TC 1.A.9) family.</text>
</comment>
<evidence type="ECO:0000256" key="7">
    <source>
        <dbReference type="ARBA" id="ARBA00023136"/>
    </source>
</evidence>
<evidence type="ECO:0000256" key="5">
    <source>
        <dbReference type="ARBA" id="ARBA00023018"/>
    </source>
</evidence>
<evidence type="ECO:0000256" key="4">
    <source>
        <dbReference type="ARBA" id="ARBA00022989"/>
    </source>
</evidence>
<evidence type="ECO:0000259" key="16">
    <source>
        <dbReference type="Pfam" id="PF02932"/>
    </source>
</evidence>
<evidence type="ECO:0000256" key="13">
    <source>
        <dbReference type="ARBA" id="ARBA00034099"/>
    </source>
</evidence>
<evidence type="ECO:0000256" key="6">
    <source>
        <dbReference type="ARBA" id="ARBA00023065"/>
    </source>
</evidence>
<dbReference type="Proteomes" id="UP000694865">
    <property type="component" value="Unplaced"/>
</dbReference>
<evidence type="ECO:0000256" key="10">
    <source>
        <dbReference type="ARBA" id="ARBA00023180"/>
    </source>
</evidence>
<keyword evidence="17" id="KW-1185">Reference proteome</keyword>
<evidence type="ECO:0000256" key="8">
    <source>
        <dbReference type="ARBA" id="ARBA00023157"/>
    </source>
</evidence>
<keyword evidence="10" id="KW-0325">Glycoprotein</keyword>
<dbReference type="InterPro" id="IPR006029">
    <property type="entry name" value="Neurotrans-gated_channel_TM"/>
</dbReference>
<evidence type="ECO:0000256" key="12">
    <source>
        <dbReference type="ARBA" id="ARBA00023303"/>
    </source>
</evidence>
<dbReference type="InterPro" id="IPR002394">
    <property type="entry name" value="Nicotinic_acetylcholine_rcpt"/>
</dbReference>
<keyword evidence="8" id="KW-1015">Disulfide bond</keyword>
<dbReference type="InterPro" id="IPR006202">
    <property type="entry name" value="Neur_chan_lig-bd"/>
</dbReference>
<evidence type="ECO:0000256" key="14">
    <source>
        <dbReference type="RuleBase" id="RU000687"/>
    </source>
</evidence>
<reference evidence="18" key="1">
    <citation type="submission" date="2025-08" db="UniProtKB">
        <authorList>
            <consortium name="RefSeq"/>
        </authorList>
    </citation>
    <scope>IDENTIFICATION</scope>
    <source>
        <tissue evidence="18">Testes</tissue>
    </source>
</reference>
<dbReference type="Pfam" id="PF02931">
    <property type="entry name" value="Neur_chan_LBD"/>
    <property type="match status" value="1"/>
</dbReference>
<feature type="transmembrane region" description="Helical" evidence="14">
    <location>
        <begin position="248"/>
        <end position="271"/>
    </location>
</feature>
<keyword evidence="9" id="KW-0675">Receptor</keyword>
<evidence type="ECO:0000256" key="2">
    <source>
        <dbReference type="ARBA" id="ARBA00022475"/>
    </source>
</evidence>
<dbReference type="InterPro" id="IPR006201">
    <property type="entry name" value="Neur_channel"/>
</dbReference>
<dbReference type="InterPro" id="IPR036719">
    <property type="entry name" value="Neuro-gated_channel_TM_sf"/>
</dbReference>
<evidence type="ECO:0000256" key="1">
    <source>
        <dbReference type="ARBA" id="ARBA00022448"/>
    </source>
</evidence>
<dbReference type="NCBIfam" id="TIGR00860">
    <property type="entry name" value="LIC"/>
    <property type="match status" value="1"/>
</dbReference>
<keyword evidence="12 14" id="KW-0407">Ion channel</keyword>
<feature type="transmembrane region" description="Helical" evidence="14">
    <location>
        <begin position="278"/>
        <end position="296"/>
    </location>
</feature>
<feature type="domain" description="Neurotransmitter-gated ion-channel transmembrane" evidence="16">
    <location>
        <begin position="254"/>
        <end position="488"/>
    </location>
</feature>
<keyword evidence="5" id="KW-0770">Synapse</keyword>
<dbReference type="InterPro" id="IPR038050">
    <property type="entry name" value="Neuro_actylchol_rec"/>
</dbReference>
<dbReference type="SUPFAM" id="SSF63712">
    <property type="entry name" value="Nicotinic receptor ligand binding domain-like"/>
    <property type="match status" value="1"/>
</dbReference>
<dbReference type="SUPFAM" id="SSF90112">
    <property type="entry name" value="Neurotransmitter-gated ion-channel transmembrane pore"/>
    <property type="match status" value="1"/>
</dbReference>
<evidence type="ECO:0000313" key="17">
    <source>
        <dbReference type="Proteomes" id="UP000694865"/>
    </source>
</evidence>
<evidence type="ECO:0000256" key="11">
    <source>
        <dbReference type="ARBA" id="ARBA00023286"/>
    </source>
</evidence>
<organism evidence="17 18">
    <name type="scientific">Saccoglossus kowalevskii</name>
    <name type="common">Acorn worm</name>
    <dbReference type="NCBI Taxonomy" id="10224"/>
    <lineage>
        <taxon>Eukaryota</taxon>
        <taxon>Metazoa</taxon>
        <taxon>Hemichordata</taxon>
        <taxon>Enteropneusta</taxon>
        <taxon>Harrimaniidae</taxon>
        <taxon>Saccoglossus</taxon>
    </lineage>
</organism>
<evidence type="ECO:0000313" key="18">
    <source>
        <dbReference type="RefSeq" id="XP_006817843.1"/>
    </source>
</evidence>